<dbReference type="Proteomes" id="UP000681967">
    <property type="component" value="Unassembled WGS sequence"/>
</dbReference>
<reference evidence="3" key="1">
    <citation type="submission" date="2021-02" db="EMBL/GenBank/DDBJ databases">
        <authorList>
            <person name="Nowell W R."/>
        </authorList>
    </citation>
    <scope>NUCLEOTIDE SEQUENCE</scope>
</reference>
<protein>
    <submittedName>
        <fullName evidence="3">Uncharacterized protein</fullName>
    </submittedName>
</protein>
<evidence type="ECO:0000313" key="2">
    <source>
        <dbReference type="EMBL" id="CAF4667549.1"/>
    </source>
</evidence>
<proteinExistence type="predicted"/>
<evidence type="ECO:0000313" key="4">
    <source>
        <dbReference type="EMBL" id="CAF4797060.1"/>
    </source>
</evidence>
<gene>
    <name evidence="1" type="ORF">BYL167_LOCUS39438</name>
    <name evidence="3" type="ORF">GIL414_LOCUS46879</name>
    <name evidence="2" type="ORF">SMN809_LOCUS41753</name>
    <name evidence="4" type="ORF">SMN809_LOCUS47011</name>
</gene>
<organism evidence="3 5">
    <name type="scientific">Rotaria magnacalcarata</name>
    <dbReference type="NCBI Taxonomy" id="392030"/>
    <lineage>
        <taxon>Eukaryota</taxon>
        <taxon>Metazoa</taxon>
        <taxon>Spiralia</taxon>
        <taxon>Gnathifera</taxon>
        <taxon>Rotifera</taxon>
        <taxon>Eurotatoria</taxon>
        <taxon>Bdelloidea</taxon>
        <taxon>Philodinida</taxon>
        <taxon>Philodinidae</taxon>
        <taxon>Rotaria</taxon>
    </lineage>
</organism>
<comment type="caution">
    <text evidence="3">The sequence shown here is derived from an EMBL/GenBank/DDBJ whole genome shotgun (WGS) entry which is preliminary data.</text>
</comment>
<evidence type="ECO:0000313" key="5">
    <source>
        <dbReference type="Proteomes" id="UP000681720"/>
    </source>
</evidence>
<dbReference type="EMBL" id="CAJOBI010147661">
    <property type="protein sequence ID" value="CAF4797060.1"/>
    <property type="molecule type" value="Genomic_DNA"/>
</dbReference>
<feature type="non-terminal residue" evidence="3">
    <location>
        <position position="1"/>
    </location>
</feature>
<dbReference type="Proteomes" id="UP000681720">
    <property type="component" value="Unassembled WGS sequence"/>
</dbReference>
<name>A0A8S3B5Y5_9BILA</name>
<dbReference type="AlphaFoldDB" id="A0A8S3B5Y5"/>
<evidence type="ECO:0000313" key="1">
    <source>
        <dbReference type="EMBL" id="CAF4584249.1"/>
    </source>
</evidence>
<dbReference type="EMBL" id="CAJOBI010118671">
    <property type="protein sequence ID" value="CAF4667549.1"/>
    <property type="molecule type" value="Genomic_DNA"/>
</dbReference>
<dbReference type="EMBL" id="CAJOBH010094814">
    <property type="protein sequence ID" value="CAF4584249.1"/>
    <property type="molecule type" value="Genomic_DNA"/>
</dbReference>
<dbReference type="EMBL" id="CAJOBJ010148385">
    <property type="protein sequence ID" value="CAF4794226.1"/>
    <property type="molecule type" value="Genomic_DNA"/>
</dbReference>
<accession>A0A8S3B5Y5</accession>
<sequence>MRHVKSSDELVAVFTVQPQGPTPILRVLRHVLREKQLEIQER</sequence>
<dbReference type="Proteomes" id="UP000676336">
    <property type="component" value="Unassembled WGS sequence"/>
</dbReference>
<evidence type="ECO:0000313" key="3">
    <source>
        <dbReference type="EMBL" id="CAF4794226.1"/>
    </source>
</evidence>